<organism evidence="9 10">
    <name type="scientific">Labeo rohita</name>
    <name type="common">Indian major carp</name>
    <name type="synonym">Cyprinus rohita</name>
    <dbReference type="NCBI Taxonomy" id="84645"/>
    <lineage>
        <taxon>Eukaryota</taxon>
        <taxon>Metazoa</taxon>
        <taxon>Chordata</taxon>
        <taxon>Craniata</taxon>
        <taxon>Vertebrata</taxon>
        <taxon>Euteleostomi</taxon>
        <taxon>Actinopterygii</taxon>
        <taxon>Neopterygii</taxon>
        <taxon>Teleostei</taxon>
        <taxon>Ostariophysi</taxon>
        <taxon>Cypriniformes</taxon>
        <taxon>Cyprinidae</taxon>
        <taxon>Labeoninae</taxon>
        <taxon>Labeonini</taxon>
        <taxon>Labeo</taxon>
    </lineage>
</organism>
<feature type="region of interest" description="Disordered" evidence="7">
    <location>
        <begin position="399"/>
        <end position="423"/>
    </location>
</feature>
<keyword evidence="3 6" id="KW-0238">DNA-binding</keyword>
<feature type="DNA-binding region" description="T-box" evidence="6">
    <location>
        <begin position="68"/>
        <end position="242"/>
    </location>
</feature>
<dbReference type="GO" id="GO:0045893">
    <property type="term" value="P:positive regulation of DNA-templated transcription"/>
    <property type="evidence" value="ECO:0007669"/>
    <property type="project" value="InterPro"/>
</dbReference>
<dbReference type="AlphaFoldDB" id="A0A498NQN6"/>
<dbReference type="GO" id="GO:0005634">
    <property type="term" value="C:nucleus"/>
    <property type="evidence" value="ECO:0007669"/>
    <property type="project" value="UniProtKB-SubCell"/>
</dbReference>
<dbReference type="PROSITE" id="PS01283">
    <property type="entry name" value="TBOX_1"/>
    <property type="match status" value="1"/>
</dbReference>
<dbReference type="GO" id="GO:0000978">
    <property type="term" value="F:RNA polymerase II cis-regulatory region sequence-specific DNA binding"/>
    <property type="evidence" value="ECO:0007669"/>
    <property type="project" value="InterPro"/>
</dbReference>
<feature type="region of interest" description="Disordered" evidence="7">
    <location>
        <begin position="237"/>
        <end position="284"/>
    </location>
</feature>
<keyword evidence="4" id="KW-0804">Transcription</keyword>
<dbReference type="SMART" id="SM00425">
    <property type="entry name" value="TBOX"/>
    <property type="match status" value="1"/>
</dbReference>
<dbReference type="Proteomes" id="UP000290572">
    <property type="component" value="Unassembled WGS sequence"/>
</dbReference>
<comment type="subcellular location">
    <subcellularLocation>
        <location evidence="1 6">Nucleus</location>
    </subcellularLocation>
</comment>
<evidence type="ECO:0000259" key="8">
    <source>
        <dbReference type="PROSITE" id="PS50252"/>
    </source>
</evidence>
<evidence type="ECO:0000256" key="6">
    <source>
        <dbReference type="PROSITE-ProRule" id="PRU00201"/>
    </source>
</evidence>
<keyword evidence="10" id="KW-1185">Reference proteome</keyword>
<dbReference type="InterPro" id="IPR001699">
    <property type="entry name" value="TF_T-box"/>
</dbReference>
<dbReference type="SUPFAM" id="SSF49417">
    <property type="entry name" value="p53-like transcription factors"/>
    <property type="match status" value="1"/>
</dbReference>
<dbReference type="PROSITE" id="PS50252">
    <property type="entry name" value="TBOX_3"/>
    <property type="match status" value="1"/>
</dbReference>
<evidence type="ECO:0000256" key="7">
    <source>
        <dbReference type="SAM" id="MobiDB-lite"/>
    </source>
</evidence>
<comment type="caution">
    <text evidence="9">The sequence shown here is derived from an EMBL/GenBank/DDBJ whole genome shotgun (WGS) entry which is preliminary data.</text>
</comment>
<dbReference type="InterPro" id="IPR018186">
    <property type="entry name" value="TF_T-box_CS"/>
</dbReference>
<evidence type="ECO:0000256" key="3">
    <source>
        <dbReference type="ARBA" id="ARBA00023125"/>
    </source>
</evidence>
<dbReference type="GO" id="GO:0060429">
    <property type="term" value="P:epithelium development"/>
    <property type="evidence" value="ECO:0007669"/>
    <property type="project" value="UniProtKB-ARBA"/>
</dbReference>
<dbReference type="GO" id="GO:0001708">
    <property type="term" value="P:cell fate specification"/>
    <property type="evidence" value="ECO:0007669"/>
    <property type="project" value="TreeGrafter"/>
</dbReference>
<dbReference type="InterPro" id="IPR046360">
    <property type="entry name" value="T-box_DNA-bd"/>
</dbReference>
<feature type="compositionally biased region" description="Polar residues" evidence="7">
    <location>
        <begin position="261"/>
        <end position="270"/>
    </location>
</feature>
<evidence type="ECO:0000256" key="2">
    <source>
        <dbReference type="ARBA" id="ARBA00023015"/>
    </source>
</evidence>
<dbReference type="InterPro" id="IPR036960">
    <property type="entry name" value="T-box_sf"/>
</dbReference>
<evidence type="ECO:0000256" key="4">
    <source>
        <dbReference type="ARBA" id="ARBA00023163"/>
    </source>
</evidence>
<dbReference type="Pfam" id="PF00907">
    <property type="entry name" value="T-box"/>
    <property type="match status" value="1"/>
</dbReference>
<dbReference type="PRINTS" id="PR00937">
    <property type="entry name" value="TBOX"/>
</dbReference>
<evidence type="ECO:0000256" key="1">
    <source>
        <dbReference type="ARBA" id="ARBA00004123"/>
    </source>
</evidence>
<name>A0A498NQN6_LABRO</name>
<accession>A0A498NQN6</accession>
<dbReference type="GO" id="GO:0000785">
    <property type="term" value="C:chromatin"/>
    <property type="evidence" value="ECO:0007669"/>
    <property type="project" value="TreeGrafter"/>
</dbReference>
<dbReference type="STRING" id="84645.A0A498NQN6"/>
<gene>
    <name evidence="9" type="ORF">ROHU_004182</name>
</gene>
<dbReference type="FunFam" id="2.60.40.820:FF:000007">
    <property type="entry name" value="T-box transcription factor"/>
    <property type="match status" value="1"/>
</dbReference>
<evidence type="ECO:0000256" key="5">
    <source>
        <dbReference type="ARBA" id="ARBA00023242"/>
    </source>
</evidence>
<dbReference type="PANTHER" id="PTHR11267:SF198">
    <property type="entry name" value="T-BOX TRANSCRIPTION FACTOR TBX6L"/>
    <property type="match status" value="1"/>
</dbReference>
<dbReference type="Gene3D" id="2.60.40.820">
    <property type="entry name" value="Transcription factor, T-box"/>
    <property type="match status" value="1"/>
</dbReference>
<dbReference type="GO" id="GO:0000981">
    <property type="term" value="F:DNA-binding transcription factor activity, RNA polymerase II-specific"/>
    <property type="evidence" value="ECO:0007669"/>
    <property type="project" value="TreeGrafter"/>
</dbReference>
<protein>
    <submittedName>
        <fullName evidence="9">T-box transcription factor TBX6L-like protein</fullName>
    </submittedName>
</protein>
<dbReference type="PANTHER" id="PTHR11267">
    <property type="entry name" value="T-BOX PROTEIN-RELATED"/>
    <property type="match status" value="1"/>
</dbReference>
<evidence type="ECO:0000313" key="10">
    <source>
        <dbReference type="Proteomes" id="UP000290572"/>
    </source>
</evidence>
<sequence>MVMYLPEERPVLDLPYQMNHLANNYGYYPQDCKEPICRTQHGLNGRMNSPEAELTSLPVHVSLQDRELWDKFSNIGTEMLITKSGRRMFPSCKVTVTGMNPKVKYVVIMDMVPFDNHKYKWSKDRWEGNGSTDPHLPNRFFIHPDSPAPGEKWMQYPISFHKLKLTNNTLNSNGLVVLHSMHKYQPRLHIVQSPDPCNPHNPGGYLRFTFPEAAFIAVTAYQNQEITKLKIDNNPFAKGFRDNGLNRKRFRDNDSQETQDSDGQAKQDFTPNEHVVGQPQKDEDVDVTVSSSVDCSRFLSSSEVASSVTPNPFISAFINPSTAGGPSPHQNHTILSLNNSLNNSHLNRLDSFVLQNNGFNFFPSPREARSSSLHSLCAALPVAQSSCVQTSTVDLSRLPSQISSPLNPQQHHHHSSPASQTPGRSIIQLQPYFRTPPHPSRQCPDMELPLPLPPKLSRMQLPESALRNLEMTPVSDYVNPRPLTDILNRIHFRALASGPSGKVLQNPPQPEQYLRGSDRELRPQIYPAVHEYIDQQFTLNSMLNSQTEHRSQMDYANAKSLTEYYCEQQTRK</sequence>
<keyword evidence="5 6" id="KW-0539">Nucleus</keyword>
<dbReference type="EMBL" id="QBIY01011211">
    <property type="protein sequence ID" value="RXN34141.1"/>
    <property type="molecule type" value="Genomic_DNA"/>
</dbReference>
<feature type="domain" description="T-box" evidence="8">
    <location>
        <begin position="63"/>
        <end position="242"/>
    </location>
</feature>
<dbReference type="PROSITE" id="PS01264">
    <property type="entry name" value="TBOX_2"/>
    <property type="match status" value="1"/>
</dbReference>
<evidence type="ECO:0000313" key="9">
    <source>
        <dbReference type="EMBL" id="RXN34141.1"/>
    </source>
</evidence>
<keyword evidence="2" id="KW-0805">Transcription regulation</keyword>
<reference evidence="9 10" key="1">
    <citation type="submission" date="2018-03" db="EMBL/GenBank/DDBJ databases">
        <title>Draft genome sequence of Rohu Carp (Labeo rohita).</title>
        <authorList>
            <person name="Das P."/>
            <person name="Kushwaha B."/>
            <person name="Joshi C.G."/>
            <person name="Kumar D."/>
            <person name="Nagpure N.S."/>
            <person name="Sahoo L."/>
            <person name="Das S.P."/>
            <person name="Bit A."/>
            <person name="Patnaik S."/>
            <person name="Meher P.K."/>
            <person name="Jayasankar P."/>
            <person name="Koringa P.G."/>
            <person name="Patel N.V."/>
            <person name="Hinsu A.T."/>
            <person name="Kumar R."/>
            <person name="Pandey M."/>
            <person name="Agarwal S."/>
            <person name="Srivastava S."/>
            <person name="Singh M."/>
            <person name="Iquebal M.A."/>
            <person name="Jaiswal S."/>
            <person name="Angadi U.B."/>
            <person name="Kumar N."/>
            <person name="Raza M."/>
            <person name="Shah T.M."/>
            <person name="Rai A."/>
            <person name="Jena J.K."/>
        </authorList>
    </citation>
    <scope>NUCLEOTIDE SEQUENCE [LARGE SCALE GENOMIC DNA]</scope>
    <source>
        <strain evidence="9">DASCIFA01</strain>
        <tissue evidence="9">Testis</tissue>
    </source>
</reference>
<dbReference type="GO" id="GO:0009653">
    <property type="term" value="P:anatomical structure morphogenesis"/>
    <property type="evidence" value="ECO:0007669"/>
    <property type="project" value="UniProtKB-ARBA"/>
</dbReference>
<dbReference type="InterPro" id="IPR008967">
    <property type="entry name" value="p53-like_TF_DNA-bd_sf"/>
</dbReference>
<proteinExistence type="predicted"/>